<dbReference type="AlphaFoldDB" id="A0A7K0GNJ8"/>
<reference evidence="1 2" key="1">
    <citation type="journal article" date="2019" name="Nat. Med.">
        <title>A library of human gut bacterial isolates paired with longitudinal multiomics data enables mechanistic microbiome research.</title>
        <authorList>
            <person name="Poyet M."/>
            <person name="Groussin M."/>
            <person name="Gibbons S.M."/>
            <person name="Avila-Pacheco J."/>
            <person name="Jiang X."/>
            <person name="Kearney S.M."/>
            <person name="Perrotta A.R."/>
            <person name="Berdy B."/>
            <person name="Zhao S."/>
            <person name="Lieberman T.D."/>
            <person name="Swanson P.K."/>
            <person name="Smith M."/>
            <person name="Roesemann S."/>
            <person name="Alexander J.E."/>
            <person name="Rich S.A."/>
            <person name="Livny J."/>
            <person name="Vlamakis H."/>
            <person name="Clish C."/>
            <person name="Bullock K."/>
            <person name="Deik A."/>
            <person name="Scott J."/>
            <person name="Pierce K.A."/>
            <person name="Xavier R.J."/>
            <person name="Alm E.J."/>
        </authorList>
    </citation>
    <scope>NUCLEOTIDE SEQUENCE [LARGE SCALE GENOMIC DNA]</scope>
    <source>
        <strain evidence="1 2">BIOML-A41</strain>
    </source>
</reference>
<comment type="caution">
    <text evidence="1">The sequence shown here is derived from an EMBL/GenBank/DDBJ whole genome shotgun (WGS) entry which is preliminary data.</text>
</comment>
<evidence type="ECO:0000313" key="1">
    <source>
        <dbReference type="EMBL" id="MRY60739.1"/>
    </source>
</evidence>
<accession>A0A7K0GNJ8</accession>
<evidence type="ECO:0000313" key="2">
    <source>
        <dbReference type="Proteomes" id="UP000463337"/>
    </source>
</evidence>
<protein>
    <submittedName>
        <fullName evidence="1">Uncharacterized protein</fullName>
    </submittedName>
</protein>
<dbReference type="EMBL" id="WKLT01000117">
    <property type="protein sequence ID" value="MRY60739.1"/>
    <property type="molecule type" value="Genomic_DNA"/>
</dbReference>
<proteinExistence type="predicted"/>
<name>A0A7K0GNJ8_PARDI</name>
<organism evidence="1 2">
    <name type="scientific">Parabacteroides distasonis</name>
    <dbReference type="NCBI Taxonomy" id="823"/>
    <lineage>
        <taxon>Bacteria</taxon>
        <taxon>Pseudomonadati</taxon>
        <taxon>Bacteroidota</taxon>
        <taxon>Bacteroidia</taxon>
        <taxon>Bacteroidales</taxon>
        <taxon>Tannerellaceae</taxon>
        <taxon>Parabacteroides</taxon>
    </lineage>
</organism>
<sequence>MSNNYGNIRVGTLMECNHSESIAYTKGQTYTVVENEFRQNKVKGLVGNDGLFDPFSLICSSFKVADTNKQAIQHLKEVKQ</sequence>
<gene>
    <name evidence="1" type="ORF">GKD59_23225</name>
</gene>
<dbReference type="Proteomes" id="UP000463337">
    <property type="component" value="Unassembled WGS sequence"/>
</dbReference>
<dbReference type="RefSeq" id="WP_154398401.1">
    <property type="nucleotide sequence ID" value="NZ_WKLT01000117.1"/>
</dbReference>